<evidence type="ECO:0000256" key="4">
    <source>
        <dbReference type="ARBA" id="ARBA00023157"/>
    </source>
</evidence>
<proteinExistence type="predicted"/>
<keyword evidence="4" id="KW-1015">Disulfide bond</keyword>
<dbReference type="InterPro" id="IPR033116">
    <property type="entry name" value="TRYPSIN_SER"/>
</dbReference>
<sequence length="66" mass="7286">MICAGYDFELKDSCRGDSGGPLVFEGMLIGVVLWGLHCATPGIPGVYTNLNDYQIRYWIKFVTNGI</sequence>
<evidence type="ECO:0000313" key="6">
    <source>
        <dbReference type="EMBL" id="CAB3361301.1"/>
    </source>
</evidence>
<organism evidence="6 7">
    <name type="scientific">Cloeon dipterum</name>
    <dbReference type="NCBI Taxonomy" id="197152"/>
    <lineage>
        <taxon>Eukaryota</taxon>
        <taxon>Metazoa</taxon>
        <taxon>Ecdysozoa</taxon>
        <taxon>Arthropoda</taxon>
        <taxon>Hexapoda</taxon>
        <taxon>Insecta</taxon>
        <taxon>Pterygota</taxon>
        <taxon>Palaeoptera</taxon>
        <taxon>Ephemeroptera</taxon>
        <taxon>Pisciforma</taxon>
        <taxon>Baetidae</taxon>
        <taxon>Cloeon</taxon>
    </lineage>
</organism>
<name>A0A8S1C057_9INSE</name>
<evidence type="ECO:0000256" key="1">
    <source>
        <dbReference type="ARBA" id="ARBA00022670"/>
    </source>
</evidence>
<dbReference type="PROSITE" id="PS50240">
    <property type="entry name" value="TRYPSIN_DOM"/>
    <property type="match status" value="1"/>
</dbReference>
<dbReference type="PROSITE" id="PS00135">
    <property type="entry name" value="TRYPSIN_SER"/>
    <property type="match status" value="1"/>
</dbReference>
<dbReference type="PANTHER" id="PTHR24276:SF91">
    <property type="entry name" value="AT26814P-RELATED"/>
    <property type="match status" value="1"/>
</dbReference>
<dbReference type="InterPro" id="IPR009003">
    <property type="entry name" value="Peptidase_S1_PA"/>
</dbReference>
<dbReference type="Proteomes" id="UP000494165">
    <property type="component" value="Unassembled WGS sequence"/>
</dbReference>
<gene>
    <name evidence="6" type="ORF">CLODIP_2_CD11374</name>
</gene>
<dbReference type="EMBL" id="CADEPI010000005">
    <property type="protein sequence ID" value="CAB3361301.1"/>
    <property type="molecule type" value="Genomic_DNA"/>
</dbReference>
<protein>
    <recommendedName>
        <fullName evidence="5">Peptidase S1 domain-containing protein</fullName>
    </recommendedName>
</protein>
<dbReference type="GO" id="GO:0006508">
    <property type="term" value="P:proteolysis"/>
    <property type="evidence" value="ECO:0007669"/>
    <property type="project" value="UniProtKB-KW"/>
</dbReference>
<dbReference type="Gene3D" id="2.40.10.10">
    <property type="entry name" value="Trypsin-like serine proteases"/>
    <property type="match status" value="1"/>
</dbReference>
<evidence type="ECO:0000256" key="2">
    <source>
        <dbReference type="ARBA" id="ARBA00022801"/>
    </source>
</evidence>
<keyword evidence="7" id="KW-1185">Reference proteome</keyword>
<dbReference type="Pfam" id="PF00089">
    <property type="entry name" value="Trypsin"/>
    <property type="match status" value="1"/>
</dbReference>
<dbReference type="OrthoDB" id="546450at2759"/>
<comment type="caution">
    <text evidence="6">The sequence shown here is derived from an EMBL/GenBank/DDBJ whole genome shotgun (WGS) entry which is preliminary data.</text>
</comment>
<dbReference type="PANTHER" id="PTHR24276">
    <property type="entry name" value="POLYSERASE-RELATED"/>
    <property type="match status" value="1"/>
</dbReference>
<dbReference type="GO" id="GO:0004252">
    <property type="term" value="F:serine-type endopeptidase activity"/>
    <property type="evidence" value="ECO:0007669"/>
    <property type="project" value="InterPro"/>
</dbReference>
<evidence type="ECO:0000313" key="7">
    <source>
        <dbReference type="Proteomes" id="UP000494165"/>
    </source>
</evidence>
<dbReference type="InterPro" id="IPR050430">
    <property type="entry name" value="Peptidase_S1"/>
</dbReference>
<keyword evidence="1" id="KW-0645">Protease</keyword>
<keyword evidence="3" id="KW-0720">Serine protease</keyword>
<dbReference type="SUPFAM" id="SSF50494">
    <property type="entry name" value="Trypsin-like serine proteases"/>
    <property type="match status" value="1"/>
</dbReference>
<feature type="domain" description="Peptidase S1" evidence="5">
    <location>
        <begin position="1"/>
        <end position="64"/>
    </location>
</feature>
<accession>A0A8S1C057</accession>
<dbReference type="InterPro" id="IPR001254">
    <property type="entry name" value="Trypsin_dom"/>
</dbReference>
<dbReference type="InterPro" id="IPR043504">
    <property type="entry name" value="Peptidase_S1_PA_chymotrypsin"/>
</dbReference>
<dbReference type="AlphaFoldDB" id="A0A8S1C057"/>
<evidence type="ECO:0000259" key="5">
    <source>
        <dbReference type="PROSITE" id="PS50240"/>
    </source>
</evidence>
<reference evidence="6 7" key="1">
    <citation type="submission" date="2020-04" db="EMBL/GenBank/DDBJ databases">
        <authorList>
            <person name="Alioto T."/>
            <person name="Alioto T."/>
            <person name="Gomez Garrido J."/>
        </authorList>
    </citation>
    <scope>NUCLEOTIDE SEQUENCE [LARGE SCALE GENOMIC DNA]</scope>
</reference>
<evidence type="ECO:0000256" key="3">
    <source>
        <dbReference type="ARBA" id="ARBA00022825"/>
    </source>
</evidence>
<keyword evidence="2" id="KW-0378">Hydrolase</keyword>